<protein>
    <recommendedName>
        <fullName evidence="3">DUF4276 family protein</fullName>
    </recommendedName>
</protein>
<evidence type="ECO:0000313" key="1">
    <source>
        <dbReference type="EMBL" id="CKB16682.1"/>
    </source>
</evidence>
<accession>A0A0T8UE71</accession>
<dbReference type="AlphaFoldDB" id="A0A0T8UE71"/>
<evidence type="ECO:0000313" key="2">
    <source>
        <dbReference type="Proteomes" id="UP000041827"/>
    </source>
</evidence>
<dbReference type="Proteomes" id="UP000041827">
    <property type="component" value="Unassembled WGS sequence"/>
</dbReference>
<dbReference type="EMBL" id="CMJT01000020">
    <property type="protein sequence ID" value="CKB16682.1"/>
    <property type="molecule type" value="Genomic_DNA"/>
</dbReference>
<name>A0A0T8UE71_9STRE</name>
<dbReference type="RefSeq" id="WP_004248111.1">
    <property type="nucleotide sequence ID" value="NZ_CMJT01000020.1"/>
</dbReference>
<proteinExistence type="predicted"/>
<organism evidence="1 2">
    <name type="scientific">Streptococcus pseudopneumoniae</name>
    <dbReference type="NCBI Taxonomy" id="257758"/>
    <lineage>
        <taxon>Bacteria</taxon>
        <taxon>Bacillati</taxon>
        <taxon>Bacillota</taxon>
        <taxon>Bacilli</taxon>
        <taxon>Lactobacillales</taxon>
        <taxon>Streptococcaceae</taxon>
        <taxon>Streptococcus</taxon>
    </lineage>
</organism>
<gene>
    <name evidence="1" type="ORF">ERS021757_01827</name>
</gene>
<evidence type="ECO:0008006" key="3">
    <source>
        <dbReference type="Google" id="ProtNLM"/>
    </source>
</evidence>
<reference evidence="2" key="1">
    <citation type="submission" date="2015-03" db="EMBL/GenBank/DDBJ databases">
        <authorList>
            <consortium name="Pathogen Informatics"/>
        </authorList>
    </citation>
    <scope>NUCLEOTIDE SEQUENCE [LARGE SCALE GENOMIC DNA]</scope>
    <source>
        <strain evidence="2">SMRU2248</strain>
    </source>
</reference>
<sequence>MSKKEEKVFLIFVEGSTDADCLDSIVDEFKQKLNLSDITIDIQNGDIFTSSENERKNGTTILKDQLLSYLRKSKLSASQIVHVAFVTDTDGVFINPNDYSIDASVNAFKYDLVNKKILFENAAKRDSVQRIRQKKAKKLVSVIKELSESSLTVKKKSIAYSVHFNSINLEHVLFDKILPSESKTVAVDNLLDDIDNDPYQMIAIFESKALGENYMDSWQQIRRLEMNQGYTNLHILFKILDSFEKNMEVD</sequence>